<dbReference type="EMBL" id="CP001654">
    <property type="protein sequence ID" value="ACS85239.1"/>
    <property type="molecule type" value="Genomic_DNA"/>
</dbReference>
<evidence type="ECO:0000313" key="1">
    <source>
        <dbReference type="EMBL" id="ACS85239.1"/>
    </source>
</evidence>
<reference evidence="1" key="1">
    <citation type="submission" date="2009-06" db="EMBL/GenBank/DDBJ databases">
        <title>Complete sequence of Dickeya dadantii Ech703.</title>
        <authorList>
            <consortium name="US DOE Joint Genome Institute"/>
            <person name="Lucas S."/>
            <person name="Copeland A."/>
            <person name="Lapidus A."/>
            <person name="Glavina del Rio T."/>
            <person name="Dalin E."/>
            <person name="Tice H."/>
            <person name="Bruce D."/>
            <person name="Goodwin L."/>
            <person name="Pitluck S."/>
            <person name="Chertkov O."/>
            <person name="Brettin T."/>
            <person name="Detter J.C."/>
            <person name="Han C."/>
            <person name="Larimer F."/>
            <person name="Land M."/>
            <person name="Hauser L."/>
            <person name="Kyrpides N."/>
            <person name="Mikhailova N."/>
            <person name="Balakrishnan V."/>
            <person name="Glasner J."/>
            <person name="Perna N.T."/>
        </authorList>
    </citation>
    <scope>NUCLEOTIDE SEQUENCE [LARGE SCALE GENOMIC DNA]</scope>
    <source>
        <strain evidence="1">Ech703</strain>
    </source>
</reference>
<name>C6C2X4_MUSP7</name>
<dbReference type="HOGENOM" id="CLU_3134987_0_0_6"/>
<sequence length="49" mass="5692">MGRMITVRMLYVKGVNRILRLFANRISKLMVLRRLSVNDLPDGELFSPT</sequence>
<accession>C6C2X4</accession>
<protein>
    <submittedName>
        <fullName evidence="1">Uncharacterized protein</fullName>
    </submittedName>
</protein>
<evidence type="ECO:0000313" key="2">
    <source>
        <dbReference type="Proteomes" id="UP000002734"/>
    </source>
</evidence>
<gene>
    <name evidence="1" type="ordered locus">Dd703_1438</name>
</gene>
<proteinExistence type="predicted"/>
<organism evidence="1 2">
    <name type="scientific">Musicola paradisiaca (strain Ech703)</name>
    <name type="common">Dickeya paradisiaca</name>
    <name type="synonym">Dickeya dadantii</name>
    <dbReference type="NCBI Taxonomy" id="579405"/>
    <lineage>
        <taxon>Bacteria</taxon>
        <taxon>Pseudomonadati</taxon>
        <taxon>Pseudomonadota</taxon>
        <taxon>Gammaproteobacteria</taxon>
        <taxon>Enterobacterales</taxon>
        <taxon>Pectobacteriaceae</taxon>
        <taxon>Musicola</taxon>
    </lineage>
</organism>
<dbReference type="KEGG" id="dda:Dd703_1438"/>
<dbReference type="AlphaFoldDB" id="C6C2X4"/>
<dbReference type="Proteomes" id="UP000002734">
    <property type="component" value="Chromosome"/>
</dbReference>
<keyword evidence="2" id="KW-1185">Reference proteome</keyword>